<feature type="transmembrane region" description="Helical" evidence="1">
    <location>
        <begin position="37"/>
        <end position="58"/>
    </location>
</feature>
<evidence type="ECO:0000313" key="3">
    <source>
        <dbReference type="Proteomes" id="UP001259492"/>
    </source>
</evidence>
<comment type="caution">
    <text evidence="2">The sequence shown here is derived from an EMBL/GenBank/DDBJ whole genome shotgun (WGS) entry which is preliminary data.</text>
</comment>
<keyword evidence="1" id="KW-0812">Transmembrane</keyword>
<organism evidence="2 3">
    <name type="scientific">Microcosmobacter mediterraneus</name>
    <dbReference type="NCBI Taxonomy" id="3075607"/>
    <lineage>
        <taxon>Bacteria</taxon>
        <taxon>Pseudomonadati</taxon>
        <taxon>Bacteroidota</taxon>
        <taxon>Flavobacteriia</taxon>
        <taxon>Flavobacteriales</taxon>
        <taxon>Flavobacteriaceae</taxon>
        <taxon>Microcosmobacter</taxon>
    </lineage>
</organism>
<dbReference type="EMBL" id="JAVRIA010000001">
    <property type="protein sequence ID" value="MDT0557398.1"/>
    <property type="molecule type" value="Genomic_DNA"/>
</dbReference>
<evidence type="ECO:0000313" key="2">
    <source>
        <dbReference type="EMBL" id="MDT0557398.1"/>
    </source>
</evidence>
<keyword evidence="1" id="KW-0472">Membrane</keyword>
<proteinExistence type="predicted"/>
<keyword evidence="3" id="KW-1185">Reference proteome</keyword>
<gene>
    <name evidence="2" type="ORF">RM697_01980</name>
</gene>
<evidence type="ECO:0000256" key="1">
    <source>
        <dbReference type="SAM" id="Phobius"/>
    </source>
</evidence>
<sequence length="204" mass="23659">MDELELLKKDWKNKENDYPTLSYDEIYKMIHSKSSSIVKWIFIISMIELGLGLLLALLNPNIDTKIKLPDWTTTLTYLSYPIILFFIYRFYINYKTISATDNVKKLIANIIKTRRTVKYYVLFNVVFGAIIFAVGLYLGFGNSPEVIENLNTTASSKKYLVIIATVVIATALFVGLILAIYYLLYGLLLRRLNRNYKELKKIQQ</sequence>
<dbReference type="Proteomes" id="UP001259492">
    <property type="component" value="Unassembled WGS sequence"/>
</dbReference>
<feature type="transmembrane region" description="Helical" evidence="1">
    <location>
        <begin position="160"/>
        <end position="184"/>
    </location>
</feature>
<feature type="transmembrane region" description="Helical" evidence="1">
    <location>
        <begin position="78"/>
        <end position="98"/>
    </location>
</feature>
<accession>A0ABU2YK30</accession>
<name>A0ABU2YK30_9FLAO</name>
<protein>
    <submittedName>
        <fullName evidence="2">Uncharacterized protein</fullName>
    </submittedName>
</protein>
<reference evidence="2 3" key="1">
    <citation type="submission" date="2023-09" db="EMBL/GenBank/DDBJ databases">
        <authorList>
            <person name="Rey-Velasco X."/>
        </authorList>
    </citation>
    <scope>NUCLEOTIDE SEQUENCE [LARGE SCALE GENOMIC DNA]</scope>
    <source>
        <strain evidence="2 3">W332</strain>
    </source>
</reference>
<dbReference type="RefSeq" id="WP_311426166.1">
    <property type="nucleotide sequence ID" value="NZ_JAVRIA010000001.1"/>
</dbReference>
<feature type="transmembrane region" description="Helical" evidence="1">
    <location>
        <begin position="119"/>
        <end position="140"/>
    </location>
</feature>
<keyword evidence="1" id="KW-1133">Transmembrane helix</keyword>